<dbReference type="AlphaFoldDB" id="A0A4Q9VEY7"/>
<dbReference type="EMBL" id="SJFN01000046">
    <property type="protein sequence ID" value="TBW33282.1"/>
    <property type="molecule type" value="Genomic_DNA"/>
</dbReference>
<keyword evidence="3" id="KW-0238">DNA-binding</keyword>
<dbReference type="InterPro" id="IPR007324">
    <property type="entry name" value="Sugar-bd_dom_put"/>
</dbReference>
<dbReference type="GO" id="GO:0030246">
    <property type="term" value="F:carbohydrate binding"/>
    <property type="evidence" value="ECO:0007669"/>
    <property type="project" value="InterPro"/>
</dbReference>
<evidence type="ECO:0000313" key="6">
    <source>
        <dbReference type="EMBL" id="TBW33282.1"/>
    </source>
</evidence>
<comment type="caution">
    <text evidence="6">The sequence shown here is derived from an EMBL/GenBank/DDBJ whole genome shotgun (WGS) entry which is preliminary data.</text>
</comment>
<dbReference type="InterPro" id="IPR037171">
    <property type="entry name" value="NagB/RpiA_transferase-like"/>
</dbReference>
<evidence type="ECO:0000259" key="5">
    <source>
        <dbReference type="Pfam" id="PF04198"/>
    </source>
</evidence>
<evidence type="ECO:0000256" key="3">
    <source>
        <dbReference type="ARBA" id="ARBA00023125"/>
    </source>
</evidence>
<dbReference type="SUPFAM" id="SSF100950">
    <property type="entry name" value="NagB/RpiA/CoA transferase-like"/>
    <property type="match status" value="1"/>
</dbReference>
<organism evidence="6 7">
    <name type="scientific">Siculibacillus lacustris</name>
    <dbReference type="NCBI Taxonomy" id="1549641"/>
    <lineage>
        <taxon>Bacteria</taxon>
        <taxon>Pseudomonadati</taxon>
        <taxon>Pseudomonadota</taxon>
        <taxon>Alphaproteobacteria</taxon>
        <taxon>Hyphomicrobiales</taxon>
        <taxon>Ancalomicrobiaceae</taxon>
        <taxon>Siculibacillus</taxon>
    </lineage>
</organism>
<dbReference type="OrthoDB" id="7355674at2"/>
<keyword evidence="7" id="KW-1185">Reference proteome</keyword>
<keyword evidence="2" id="KW-0805">Transcription regulation</keyword>
<dbReference type="Gene3D" id="1.10.10.60">
    <property type="entry name" value="Homeodomain-like"/>
    <property type="match status" value="1"/>
</dbReference>
<accession>A0A4Q9VEY7</accession>
<gene>
    <name evidence="6" type="ORF">EYW49_20735</name>
</gene>
<evidence type="ECO:0000256" key="4">
    <source>
        <dbReference type="ARBA" id="ARBA00023163"/>
    </source>
</evidence>
<dbReference type="PANTHER" id="PTHR34294:SF1">
    <property type="entry name" value="TRANSCRIPTIONAL REGULATOR LSRR"/>
    <property type="match status" value="1"/>
</dbReference>
<dbReference type="InterPro" id="IPR051054">
    <property type="entry name" value="SorC_transcr_regulators"/>
</dbReference>
<evidence type="ECO:0000256" key="1">
    <source>
        <dbReference type="ARBA" id="ARBA00010466"/>
    </source>
</evidence>
<evidence type="ECO:0000313" key="7">
    <source>
        <dbReference type="Proteomes" id="UP000292781"/>
    </source>
</evidence>
<name>A0A4Q9VEY7_9HYPH</name>
<sequence>MYYAEGMTQNAIADALGIGRVTVVRMLAEAKNLNEIKISLRGDLEEFPRLEIELEKAFGLKQAIVTPLSGPDADPTAPIGAACGLFISGLVKANMKVGVGWGRTLHGSLNYIDESQVPGVEVVSLMGGVSAVRQYNPAEFAWRFSRIFNADCYLIAAPVVVDSEATKTALVERCGIGPVFEMAKSLDVVLLSVGSMSPTSTSHVFDVISEAERQGLIADGAVGDVMYNFFDRFGHLVDNEMNSRIMSVSIAHLKQVPLKLLISGGKDKVEAVLGGLRLLEPNVLITDEITAQALLDEVADKSSRGRRKAIGA</sequence>
<protein>
    <submittedName>
        <fullName evidence="6">Sugar-binding transcriptional regulator</fullName>
    </submittedName>
</protein>
<dbReference type="Proteomes" id="UP000292781">
    <property type="component" value="Unassembled WGS sequence"/>
</dbReference>
<reference evidence="6 7" key="1">
    <citation type="submission" date="2019-02" db="EMBL/GenBank/DDBJ databases">
        <title>Siculibacillus lacustris gen. nov., sp. nov., a new rosette-forming bacterium isolated from a freshwater crater lake (Lake St. Ana, Romania).</title>
        <authorList>
            <person name="Felfoldi T."/>
            <person name="Marton Z."/>
            <person name="Szabo A."/>
            <person name="Mentes A."/>
            <person name="Boka K."/>
            <person name="Marialigeti K."/>
            <person name="Mathe I."/>
            <person name="Koncz M."/>
            <person name="Schumann P."/>
            <person name="Toth E."/>
        </authorList>
    </citation>
    <scope>NUCLEOTIDE SEQUENCE [LARGE SCALE GENOMIC DNA]</scope>
    <source>
        <strain evidence="6 7">SA-279</strain>
    </source>
</reference>
<dbReference type="PANTHER" id="PTHR34294">
    <property type="entry name" value="TRANSCRIPTIONAL REGULATOR-RELATED"/>
    <property type="match status" value="1"/>
</dbReference>
<dbReference type="Gene3D" id="3.40.50.1360">
    <property type="match status" value="1"/>
</dbReference>
<proteinExistence type="inferred from homology"/>
<keyword evidence="4" id="KW-0804">Transcription</keyword>
<evidence type="ECO:0000256" key="2">
    <source>
        <dbReference type="ARBA" id="ARBA00023015"/>
    </source>
</evidence>
<dbReference type="GO" id="GO:0003677">
    <property type="term" value="F:DNA binding"/>
    <property type="evidence" value="ECO:0007669"/>
    <property type="project" value="UniProtKB-KW"/>
</dbReference>
<dbReference type="Pfam" id="PF04198">
    <property type="entry name" value="Sugar-bind"/>
    <property type="match status" value="1"/>
</dbReference>
<comment type="similarity">
    <text evidence="1">Belongs to the SorC transcriptional regulatory family.</text>
</comment>
<feature type="domain" description="Sugar-binding" evidence="5">
    <location>
        <begin position="49"/>
        <end position="295"/>
    </location>
</feature>
<dbReference type="RefSeq" id="WP_131311541.1">
    <property type="nucleotide sequence ID" value="NZ_SJFN01000046.1"/>
</dbReference>